<dbReference type="CDD" id="cd00293">
    <property type="entry name" value="USP-like"/>
    <property type="match status" value="2"/>
</dbReference>
<dbReference type="PANTHER" id="PTHR46268:SF6">
    <property type="entry name" value="UNIVERSAL STRESS PROTEIN UP12"/>
    <property type="match status" value="1"/>
</dbReference>
<dbReference type="InterPro" id="IPR006016">
    <property type="entry name" value="UspA"/>
</dbReference>
<dbReference type="Gene3D" id="3.40.50.620">
    <property type="entry name" value="HUPs"/>
    <property type="match status" value="2"/>
</dbReference>
<protein>
    <submittedName>
        <fullName evidence="3">Universal stress protein</fullName>
    </submittedName>
</protein>
<proteinExistence type="inferred from homology"/>
<evidence type="ECO:0000313" key="3">
    <source>
        <dbReference type="EMBL" id="MEE4022566.1"/>
    </source>
</evidence>
<feature type="domain" description="UspA" evidence="2">
    <location>
        <begin position="7"/>
        <end position="139"/>
    </location>
</feature>
<dbReference type="RefSeq" id="WP_330503877.1">
    <property type="nucleotide sequence ID" value="NZ_JAZDUE010000004.1"/>
</dbReference>
<dbReference type="InterPro" id="IPR014729">
    <property type="entry name" value="Rossmann-like_a/b/a_fold"/>
</dbReference>
<feature type="domain" description="UspA" evidence="2">
    <location>
        <begin position="152"/>
        <end position="286"/>
    </location>
</feature>
<dbReference type="PANTHER" id="PTHR46268">
    <property type="entry name" value="STRESS RESPONSE PROTEIN NHAX"/>
    <property type="match status" value="1"/>
</dbReference>
<dbReference type="Pfam" id="PF00582">
    <property type="entry name" value="Usp"/>
    <property type="match status" value="2"/>
</dbReference>
<evidence type="ECO:0000259" key="2">
    <source>
        <dbReference type="Pfam" id="PF00582"/>
    </source>
</evidence>
<dbReference type="SUPFAM" id="SSF52402">
    <property type="entry name" value="Adenine nucleotide alpha hydrolases-like"/>
    <property type="match status" value="2"/>
</dbReference>
<evidence type="ECO:0000256" key="1">
    <source>
        <dbReference type="ARBA" id="ARBA00008791"/>
    </source>
</evidence>
<reference evidence="3 4" key="1">
    <citation type="submission" date="2024-01" db="EMBL/GenBank/DDBJ databases">
        <title>Draft genome sequence of Gordonia sp. PKS22-38.</title>
        <authorList>
            <person name="Suphannarot A."/>
            <person name="Mingma R."/>
        </authorList>
    </citation>
    <scope>NUCLEOTIDE SEQUENCE [LARGE SCALE GENOMIC DNA]</scope>
    <source>
        <strain evidence="3 4">PKS22-38</strain>
    </source>
</reference>
<dbReference type="Proteomes" id="UP001335729">
    <property type="component" value="Unassembled WGS sequence"/>
</dbReference>
<sequence>MMGAGMKLLVAYLATPGGEDAVALGVTLARTVGASLDITLVIPPGDPADSSDANLSAILDETAEKWLAQAAALLPDDVRAETHVAVNENPASGLIAEAERLESSILIVGGSGGGITGRHSLGSVVNDILHSSPIPVVLAPSGFRHTGPARIREITAAIGPRPGAETILDTAVDLSARGDLPLRLLSLVSRDDLPRRAPDDEALARAIELSQRTLDAAHARLPESIGVSSTVARGDSVEDAVGTVEWHEGDLILVGSSRLAAPDTLFLGSTAAKMLRVLAEPMVVVPRRDQSSA</sequence>
<comment type="similarity">
    <text evidence="1">Belongs to the universal stress protein A family.</text>
</comment>
<evidence type="ECO:0000313" key="4">
    <source>
        <dbReference type="Proteomes" id="UP001335729"/>
    </source>
</evidence>
<gene>
    <name evidence="3" type="ORF">V1Y59_05695</name>
</gene>
<keyword evidence="4" id="KW-1185">Reference proteome</keyword>
<name>A0ABU7MQG6_9ACTN</name>
<accession>A0ABU7MQG6</accession>
<dbReference type="EMBL" id="JAZDUE010000004">
    <property type="protein sequence ID" value="MEE4022566.1"/>
    <property type="molecule type" value="Genomic_DNA"/>
</dbReference>
<comment type="caution">
    <text evidence="3">The sequence shown here is derived from an EMBL/GenBank/DDBJ whole genome shotgun (WGS) entry which is preliminary data.</text>
</comment>
<organism evidence="3 4">
    <name type="scientific">Gordonia prachuapensis</name>
    <dbReference type="NCBI Taxonomy" id="3115651"/>
    <lineage>
        <taxon>Bacteria</taxon>
        <taxon>Bacillati</taxon>
        <taxon>Actinomycetota</taxon>
        <taxon>Actinomycetes</taxon>
        <taxon>Mycobacteriales</taxon>
        <taxon>Gordoniaceae</taxon>
        <taxon>Gordonia</taxon>
    </lineage>
</organism>